<dbReference type="Proteomes" id="UP000031599">
    <property type="component" value="Unassembled WGS sequence"/>
</dbReference>
<dbReference type="PANTHER" id="PTHR43841:SF1">
    <property type="entry name" value="3-HYDROXYACYL-THIOESTER DEHYDRATASE X"/>
    <property type="match status" value="1"/>
</dbReference>
<dbReference type="AlphaFoldDB" id="A0A0C1ZF80"/>
<evidence type="ECO:0000313" key="4">
    <source>
        <dbReference type="Proteomes" id="UP000031599"/>
    </source>
</evidence>
<feature type="region of interest" description="Disordered" evidence="1">
    <location>
        <begin position="1"/>
        <end position="23"/>
    </location>
</feature>
<dbReference type="CDD" id="cd03441">
    <property type="entry name" value="R_hydratase_like"/>
    <property type="match status" value="1"/>
</dbReference>
<dbReference type="InterPro" id="IPR002539">
    <property type="entry name" value="MaoC-like_dom"/>
</dbReference>
<dbReference type="Pfam" id="PF01575">
    <property type="entry name" value="MaoC_dehydratas"/>
    <property type="match status" value="1"/>
</dbReference>
<dbReference type="EMBL" id="JMCC02000040">
    <property type="protein sequence ID" value="KIG16304.1"/>
    <property type="molecule type" value="Genomic_DNA"/>
</dbReference>
<evidence type="ECO:0000256" key="1">
    <source>
        <dbReference type="SAM" id="MobiDB-lite"/>
    </source>
</evidence>
<proteinExistence type="predicted"/>
<organism evidence="3 4">
    <name type="scientific">Enhygromyxa salina</name>
    <dbReference type="NCBI Taxonomy" id="215803"/>
    <lineage>
        <taxon>Bacteria</taxon>
        <taxon>Pseudomonadati</taxon>
        <taxon>Myxococcota</taxon>
        <taxon>Polyangia</taxon>
        <taxon>Nannocystales</taxon>
        <taxon>Nannocystaceae</taxon>
        <taxon>Enhygromyxa</taxon>
    </lineage>
</organism>
<protein>
    <submittedName>
        <fullName evidence="3">Acyl dehydratase</fullName>
    </submittedName>
</protein>
<feature type="domain" description="MaoC-like" evidence="2">
    <location>
        <begin position="165"/>
        <end position="251"/>
    </location>
</feature>
<dbReference type="InterPro" id="IPR029069">
    <property type="entry name" value="HotDog_dom_sf"/>
</dbReference>
<gene>
    <name evidence="3" type="ORF">DB30_04764</name>
</gene>
<dbReference type="SUPFAM" id="SSF54637">
    <property type="entry name" value="Thioesterase/thiol ester dehydrase-isomerase"/>
    <property type="match status" value="2"/>
</dbReference>
<dbReference type="PANTHER" id="PTHR43841">
    <property type="entry name" value="3-HYDROXYACYL-THIOESTER DEHYDRATASE HTDX-RELATED"/>
    <property type="match status" value="1"/>
</dbReference>
<evidence type="ECO:0000313" key="3">
    <source>
        <dbReference type="EMBL" id="KIG16304.1"/>
    </source>
</evidence>
<dbReference type="Gene3D" id="3.10.129.10">
    <property type="entry name" value="Hotdog Thioesterase"/>
    <property type="match status" value="1"/>
</dbReference>
<evidence type="ECO:0000259" key="2">
    <source>
        <dbReference type="Pfam" id="PF01575"/>
    </source>
</evidence>
<feature type="compositionally biased region" description="Low complexity" evidence="1">
    <location>
        <begin position="1"/>
        <end position="17"/>
    </location>
</feature>
<name>A0A0C1ZF80_9BACT</name>
<accession>A0A0C1ZF80</accession>
<comment type="caution">
    <text evidence="3">The sequence shown here is derived from an EMBL/GenBank/DDBJ whole genome shotgun (WGS) entry which is preliminary data.</text>
</comment>
<sequence>MTGSSPEGLPELPGPELHATLSPRPRELIRDYVRFCGGDPSSYKHTVPPHLWPQWGFPLAAKTLEQIPYPLFKVLNGGCRVEVNGTLANDEPLEVSARLVSIDENERRAVLEQQVVTGTAANPRAIVATMYAIVPLGGGGGRRSGQAKPQPDRVPLEADELARWKLAPDAGLAFAMLTGDFNPVHWLAPYARAFGFRNTILHGFASMAMAWERLVRSRYGGSPTAIHSFDVKFTKPLILPAKVGLYLQSTDPGDSSGEPAPDRVWVAAAPGASPYLAGSVRGARSSARS</sequence>
<reference evidence="3 4" key="1">
    <citation type="submission" date="2014-12" db="EMBL/GenBank/DDBJ databases">
        <title>Genome assembly of Enhygromyxa salina DSM 15201.</title>
        <authorList>
            <person name="Sharma G."/>
            <person name="Subramanian S."/>
        </authorList>
    </citation>
    <scope>NUCLEOTIDE SEQUENCE [LARGE SCALE GENOMIC DNA]</scope>
    <source>
        <strain evidence="3 4">DSM 15201</strain>
    </source>
</reference>